<comment type="caution">
    <text evidence="1">The sequence shown here is derived from an EMBL/GenBank/DDBJ whole genome shotgun (WGS) entry which is preliminary data.</text>
</comment>
<dbReference type="RefSeq" id="WP_267122677.1">
    <property type="nucleotide sequence ID" value="NZ_JANFWR010000010.1"/>
</dbReference>
<proteinExistence type="predicted"/>
<accession>A0ABT3DVG7</accession>
<gene>
    <name evidence="1" type="ORF">NB700_001825</name>
</gene>
<reference evidence="1 2" key="1">
    <citation type="submission" date="2022-06" db="EMBL/GenBank/DDBJ databases">
        <title>Dynamics of rice microbiomes reveals core vertical transmitted seed endophytes.</title>
        <authorList>
            <person name="Liao K."/>
            <person name="Zhang X."/>
        </authorList>
    </citation>
    <scope>NUCLEOTIDE SEQUENCE [LARGE SCALE GENOMIC DNA]</scope>
    <source>
        <strain evidence="1 2">YT10-10-1</strain>
    </source>
</reference>
<protein>
    <submittedName>
        <fullName evidence="1">Uncharacterized protein</fullName>
    </submittedName>
</protein>
<evidence type="ECO:0000313" key="2">
    <source>
        <dbReference type="Proteomes" id="UP001320843"/>
    </source>
</evidence>
<dbReference type="Proteomes" id="UP001320843">
    <property type="component" value="Unassembled WGS sequence"/>
</dbReference>
<keyword evidence="2" id="KW-1185">Reference proteome</keyword>
<sequence>MTTFRIDFDWRSAMPGRTLRGSCYRFDKGTYFVTKAGTFSENDLPMLRSMIAAEGRRRGMQDISIRIKQVSHVAAAPVRNGAVQSGEAASH</sequence>
<evidence type="ECO:0000313" key="1">
    <source>
        <dbReference type="EMBL" id="MCW0399269.1"/>
    </source>
</evidence>
<name>A0ABT3DVG7_9XANT</name>
<dbReference type="EMBL" id="JANFWR010000010">
    <property type="protein sequence ID" value="MCW0399269.1"/>
    <property type="molecule type" value="Genomic_DNA"/>
</dbReference>
<organism evidence="1 2">
    <name type="scientific">Xanthomonas sacchari</name>
    <dbReference type="NCBI Taxonomy" id="56458"/>
    <lineage>
        <taxon>Bacteria</taxon>
        <taxon>Pseudomonadati</taxon>
        <taxon>Pseudomonadota</taxon>
        <taxon>Gammaproteobacteria</taxon>
        <taxon>Lysobacterales</taxon>
        <taxon>Lysobacteraceae</taxon>
        <taxon>Xanthomonas</taxon>
    </lineage>
</organism>